<feature type="compositionally biased region" description="Gly residues" evidence="9">
    <location>
        <begin position="14"/>
        <end position="48"/>
    </location>
</feature>
<dbReference type="InterPro" id="IPR005789">
    <property type="entry name" value="Thr_deHydtase_catblc"/>
</dbReference>
<evidence type="ECO:0000256" key="6">
    <source>
        <dbReference type="ARBA" id="ARBA00023239"/>
    </source>
</evidence>
<reference evidence="12" key="2">
    <citation type="journal article" date="2010" name="Stand. Genomic Sci.">
        <title>Complete genome sequence of Thermaerobacter marianensis type strain (7p75aT).</title>
        <authorList>
            <person name="Han C."/>
            <person name="Gu W."/>
            <person name="Zhang X."/>
            <person name="Lapidus A."/>
            <person name="Nolan M."/>
            <person name="Copeland A."/>
            <person name="Lucas S."/>
            <person name="Glavina Del Rio T."/>
            <person name="Tice H."/>
            <person name="Cheng J."/>
            <person name="Tapia R."/>
            <person name="Goodwin L."/>
            <person name="Pitluck S."/>
            <person name="Pagani I."/>
            <person name="Ivanova N."/>
            <person name="Mavromatis K."/>
            <person name="Mikhailova N."/>
            <person name="Pati A."/>
            <person name="Chen A."/>
            <person name="Palaniappan K."/>
            <person name="Land M."/>
            <person name="Hauser L."/>
            <person name="Chang Y."/>
            <person name="Jeffries C."/>
            <person name="Schneider S."/>
            <person name="Rohde M."/>
            <person name="Goker M."/>
            <person name="Pukall R."/>
            <person name="Woyke T."/>
            <person name="Bristow J."/>
            <person name="Eisen J."/>
            <person name="Markowitz V."/>
            <person name="Hugenholtz P."/>
            <person name="Kyrpides N."/>
            <person name="Klenk H."/>
            <person name="Detter J."/>
        </authorList>
    </citation>
    <scope>NUCLEOTIDE SEQUENCE [LARGE SCALE GENOMIC DNA]</scope>
    <source>
        <strain evidence="12">ATCC 700841 / DSM 12885 / JCM 10246 / 7p75a</strain>
    </source>
</reference>
<keyword evidence="5" id="KW-0663">Pyridoxal phosphate</keyword>
<evidence type="ECO:0000256" key="7">
    <source>
        <dbReference type="ARBA" id="ARBA00025527"/>
    </source>
</evidence>
<evidence type="ECO:0000313" key="11">
    <source>
        <dbReference type="EMBL" id="ADU50217.1"/>
    </source>
</evidence>
<comment type="function">
    <text evidence="7">Catalyzes the anaerobic formation of alpha-ketobutyrate and ammonia from threonine in a two-step reaction. The first step involved a dehydration of threonine and a production of enamine intermediates (aminocrotonate), which tautomerizes to its imine form (iminobutyrate). Both intermediates are unstable and short-lived. The second step is the nonenzymatic hydrolysis of the enamine/imine intermediates to form 2-ketobutyrate and free ammonia. In the low water environment of the cell, the second step is accelerated by RidA.</text>
</comment>
<evidence type="ECO:0000259" key="10">
    <source>
        <dbReference type="PROSITE" id="PS51671"/>
    </source>
</evidence>
<dbReference type="InterPro" id="IPR001926">
    <property type="entry name" value="TrpB-like_PALP"/>
</dbReference>
<evidence type="ECO:0000313" key="12">
    <source>
        <dbReference type="Proteomes" id="UP000008915"/>
    </source>
</evidence>
<dbReference type="Pfam" id="PF00291">
    <property type="entry name" value="PALP"/>
    <property type="match status" value="1"/>
</dbReference>
<dbReference type="GO" id="GO:0009097">
    <property type="term" value="P:isoleucine biosynthetic process"/>
    <property type="evidence" value="ECO:0007669"/>
    <property type="project" value="TreeGrafter"/>
</dbReference>
<organism evidence="11 12">
    <name type="scientific">Thermaerobacter marianensis (strain ATCC 700841 / DSM 12885 / JCM 10246 / 7p75a)</name>
    <dbReference type="NCBI Taxonomy" id="644966"/>
    <lineage>
        <taxon>Bacteria</taxon>
        <taxon>Bacillati</taxon>
        <taxon>Bacillota</taxon>
        <taxon>Clostridia</taxon>
        <taxon>Eubacteriales</taxon>
        <taxon>Clostridiales Family XVII. Incertae Sedis</taxon>
        <taxon>Thermaerobacter</taxon>
    </lineage>
</organism>
<evidence type="ECO:0000256" key="8">
    <source>
        <dbReference type="ARBA" id="ARBA00031427"/>
    </source>
</evidence>
<feature type="region of interest" description="Disordered" evidence="9">
    <location>
        <begin position="1"/>
        <end position="70"/>
    </location>
</feature>
<dbReference type="FunFam" id="3.40.50.1100:FF:000005">
    <property type="entry name" value="Threonine dehydratase catabolic"/>
    <property type="match status" value="1"/>
</dbReference>
<dbReference type="CDD" id="cd04886">
    <property type="entry name" value="ACT_ThrD-II-like"/>
    <property type="match status" value="1"/>
</dbReference>
<dbReference type="SUPFAM" id="SSF53686">
    <property type="entry name" value="Tryptophan synthase beta subunit-like PLP-dependent enzymes"/>
    <property type="match status" value="1"/>
</dbReference>
<sequence length="482" mass="49406">MADGNASETVGHGPAAGGTGSGGAVIGGVEGGPGTGGARVDGAGGAVSGTGERPEAVVPARAGGGQVPGGAGDPVDLEAIRRAAAAIAGFVHRTPLLGSAAFSELAGADVFLKLENLQKTGSFKVRGAFNRLSRLDAAARARGVICASAGNHAQGVALAGARLGVPVTVVMPETAPTTKVVATRGYGAEVVLHGEGYDGAYDRACQLAEERGLTFIHAFDDPLVVAGQGTVGLEILEDLPDVDTVVVPVGGGGLIAGIAIAVKAQKPGVRVVGVQPQEAPALARAFATGRLEPVVRARTIADGLAVKTPREMTFRLIQRYVDDMVTVTEEEIARAILLLLERAKLVAEGAGAAALAALLYGKVQHAGRVAVVVSGGNIDVNLLARIIERGLLEDGRLIRIRTLVADRPGALQALLKVIADHRGNILAVYHDRLRHEVALGETEVELIIETRDAAHVDEIRSALADRGYAVQGLEVQPAVRRP</sequence>
<dbReference type="Gene3D" id="3.40.50.1100">
    <property type="match status" value="2"/>
</dbReference>
<dbReference type="FunFam" id="3.40.50.1100:FF:000007">
    <property type="entry name" value="L-threonine dehydratase catabolic TdcB"/>
    <property type="match status" value="1"/>
</dbReference>
<dbReference type="EMBL" id="CP002344">
    <property type="protein sequence ID" value="ADU50217.1"/>
    <property type="molecule type" value="Genomic_DNA"/>
</dbReference>
<dbReference type="PANTHER" id="PTHR48078:SF6">
    <property type="entry name" value="L-THREONINE DEHYDRATASE CATABOLIC TDCB"/>
    <property type="match status" value="1"/>
</dbReference>
<dbReference type="EC" id="4.3.1.19" evidence="4"/>
<gene>
    <name evidence="11" type="ordered locus">Tmar_0092</name>
</gene>
<reference evidence="11 12" key="1">
    <citation type="journal article" date="2010" name="Stand. Genomic Sci.">
        <title>Complete genome sequence of Thermaerobacter marianensis type strain (7p75a).</title>
        <authorList>
            <person name="Han C."/>
            <person name="Gu W."/>
            <person name="Zhang X."/>
            <person name="Lapidus A."/>
            <person name="Nolan M."/>
            <person name="Copeland A."/>
            <person name="Lucas S."/>
            <person name="Del Rio T.G."/>
            <person name="Tice H."/>
            <person name="Cheng J.F."/>
            <person name="Tapia R."/>
            <person name="Goodwin L."/>
            <person name="Pitluck S."/>
            <person name="Pagani I."/>
            <person name="Ivanova N."/>
            <person name="Mavromatis K."/>
            <person name="Mikhailova N."/>
            <person name="Pati A."/>
            <person name="Chen A."/>
            <person name="Palaniappan K."/>
            <person name="Land M."/>
            <person name="Hauser L."/>
            <person name="Chang Y.J."/>
            <person name="Jeffries C.D."/>
            <person name="Schneider S."/>
            <person name="Rohde M."/>
            <person name="Goker M."/>
            <person name="Pukall R."/>
            <person name="Woyke T."/>
            <person name="Bristow J."/>
            <person name="Eisen J.A."/>
            <person name="Markowitz V."/>
            <person name="Hugenholtz P."/>
            <person name="Kyrpides N.C."/>
            <person name="Klenk H.P."/>
            <person name="Detter J.C."/>
        </authorList>
    </citation>
    <scope>NUCLEOTIDE SEQUENCE [LARGE SCALE GENOMIC DNA]</scope>
    <source>
        <strain evidence="12">ATCC 700841 / DSM 12885 / JCM 10246 / 7p75a</strain>
    </source>
</reference>
<dbReference type="InterPro" id="IPR002912">
    <property type="entry name" value="ACT_dom"/>
</dbReference>
<evidence type="ECO:0000256" key="3">
    <source>
        <dbReference type="ARBA" id="ARBA00010869"/>
    </source>
</evidence>
<proteinExistence type="inferred from homology"/>
<comment type="catalytic activity">
    <reaction evidence="1">
        <text>L-threonine = 2-oxobutanoate + NH4(+)</text>
        <dbReference type="Rhea" id="RHEA:22108"/>
        <dbReference type="ChEBI" id="CHEBI:16763"/>
        <dbReference type="ChEBI" id="CHEBI:28938"/>
        <dbReference type="ChEBI" id="CHEBI:57926"/>
        <dbReference type="EC" id="4.3.1.19"/>
    </reaction>
</comment>
<dbReference type="GO" id="GO:0006565">
    <property type="term" value="P:L-serine catabolic process"/>
    <property type="evidence" value="ECO:0007669"/>
    <property type="project" value="TreeGrafter"/>
</dbReference>
<dbReference type="NCBIfam" id="TIGR01127">
    <property type="entry name" value="ilvA_1Cterm"/>
    <property type="match status" value="1"/>
</dbReference>
<name>E6SL15_THEM7</name>
<dbReference type="KEGG" id="tmr:Tmar_0092"/>
<dbReference type="PROSITE" id="PS51671">
    <property type="entry name" value="ACT"/>
    <property type="match status" value="1"/>
</dbReference>
<dbReference type="AlphaFoldDB" id="E6SL15"/>
<dbReference type="CDD" id="cd01562">
    <property type="entry name" value="Thr-dehyd"/>
    <property type="match status" value="1"/>
</dbReference>
<accession>E6SL15</accession>
<dbReference type="eggNOG" id="COG1171">
    <property type="taxonomic scope" value="Bacteria"/>
</dbReference>
<evidence type="ECO:0000256" key="2">
    <source>
        <dbReference type="ARBA" id="ARBA00001933"/>
    </source>
</evidence>
<dbReference type="InterPro" id="IPR044561">
    <property type="entry name" value="ACT_ThrD-II-like"/>
</dbReference>
<keyword evidence="12" id="KW-1185">Reference proteome</keyword>
<dbReference type="RefSeq" id="WP_013494522.1">
    <property type="nucleotide sequence ID" value="NC_014831.1"/>
</dbReference>
<dbReference type="Pfam" id="PF01842">
    <property type="entry name" value="ACT"/>
    <property type="match status" value="1"/>
</dbReference>
<dbReference type="Gene3D" id="3.30.70.260">
    <property type="match status" value="1"/>
</dbReference>
<dbReference type="InterPro" id="IPR036052">
    <property type="entry name" value="TrpB-like_PALP_sf"/>
</dbReference>
<dbReference type="GO" id="GO:0004794">
    <property type="term" value="F:threonine deaminase activity"/>
    <property type="evidence" value="ECO:0007669"/>
    <property type="project" value="UniProtKB-EC"/>
</dbReference>
<dbReference type="InterPro" id="IPR050147">
    <property type="entry name" value="Ser/Thr_Dehydratase"/>
</dbReference>
<comment type="cofactor">
    <cofactor evidence="2">
        <name>pyridoxal 5'-phosphate</name>
        <dbReference type="ChEBI" id="CHEBI:597326"/>
    </cofactor>
</comment>
<evidence type="ECO:0000256" key="9">
    <source>
        <dbReference type="SAM" id="MobiDB-lite"/>
    </source>
</evidence>
<dbReference type="PANTHER" id="PTHR48078">
    <property type="entry name" value="THREONINE DEHYDRATASE, MITOCHONDRIAL-RELATED"/>
    <property type="match status" value="1"/>
</dbReference>
<comment type="similarity">
    <text evidence="3">Belongs to the serine/threonine dehydratase family.</text>
</comment>
<evidence type="ECO:0000256" key="1">
    <source>
        <dbReference type="ARBA" id="ARBA00001274"/>
    </source>
</evidence>
<evidence type="ECO:0000256" key="4">
    <source>
        <dbReference type="ARBA" id="ARBA00012096"/>
    </source>
</evidence>
<dbReference type="GO" id="GO:0003941">
    <property type="term" value="F:L-serine ammonia-lyase activity"/>
    <property type="evidence" value="ECO:0007669"/>
    <property type="project" value="TreeGrafter"/>
</dbReference>
<dbReference type="Proteomes" id="UP000008915">
    <property type="component" value="Chromosome"/>
</dbReference>
<dbReference type="HOGENOM" id="CLU_021152_4_1_9"/>
<protein>
    <recommendedName>
        <fullName evidence="4">threonine ammonia-lyase</fullName>
        <ecNumber evidence="4">4.3.1.19</ecNumber>
    </recommendedName>
    <alternativeName>
        <fullName evidence="8">Threonine deaminase</fullName>
    </alternativeName>
</protein>
<keyword evidence="6 11" id="KW-0456">Lyase</keyword>
<dbReference type="GO" id="GO:0006567">
    <property type="term" value="P:L-threonine catabolic process"/>
    <property type="evidence" value="ECO:0007669"/>
    <property type="project" value="InterPro"/>
</dbReference>
<evidence type="ECO:0000256" key="5">
    <source>
        <dbReference type="ARBA" id="ARBA00022898"/>
    </source>
</evidence>
<dbReference type="STRING" id="644966.Tmar_0092"/>
<feature type="domain" description="ACT" evidence="10">
    <location>
        <begin position="399"/>
        <end position="478"/>
    </location>
</feature>